<sequence>DNISLVLTASANSTQSDINLKLNELDLIDGNDWGISQKNITDTWEINPIILNFNTTSPDLSFNLDTTIYGNHKAQTKVGQTMLEGVTYEILENGSIYWYFSHNFIKPLPYSEYEFIINKPSNWDFIYALDQALVSYSFEYGNIGDSILKINKSNELLQGWWSFKATSPNYLNISNTKMLKQGEWTHTSFDAGESTRIKTQVNYSSEIPSNLGSTEVNLTIFDPEGNQWYSEVNSPLSNGSVFFSELYFDALNTTGGQYDYTLFWSNGTSLGGLNSSFLVIHQSSFSLIKPNDA</sequence>
<reference evidence="1" key="1">
    <citation type="journal article" date="2014" name="Front. Microbiol.">
        <title>High frequency of phylogenetically diverse reductive dehalogenase-homologous genes in deep subseafloor sedimentary metagenomes.</title>
        <authorList>
            <person name="Kawai M."/>
            <person name="Futagami T."/>
            <person name="Toyoda A."/>
            <person name="Takaki Y."/>
            <person name="Nishi S."/>
            <person name="Hori S."/>
            <person name="Arai W."/>
            <person name="Tsubouchi T."/>
            <person name="Morono Y."/>
            <person name="Uchiyama I."/>
            <person name="Ito T."/>
            <person name="Fujiyama A."/>
            <person name="Inagaki F."/>
            <person name="Takami H."/>
        </authorList>
    </citation>
    <scope>NUCLEOTIDE SEQUENCE</scope>
    <source>
        <strain evidence="1">Expedition CK06-06</strain>
    </source>
</reference>
<protein>
    <submittedName>
        <fullName evidence="1">Uncharacterized protein</fullName>
    </submittedName>
</protein>
<feature type="non-terminal residue" evidence="1">
    <location>
        <position position="293"/>
    </location>
</feature>
<organism evidence="1">
    <name type="scientific">marine sediment metagenome</name>
    <dbReference type="NCBI Taxonomy" id="412755"/>
    <lineage>
        <taxon>unclassified sequences</taxon>
        <taxon>metagenomes</taxon>
        <taxon>ecological metagenomes</taxon>
    </lineage>
</organism>
<proteinExistence type="predicted"/>
<name>X1GH04_9ZZZZ</name>
<dbReference type="EMBL" id="BARU01018435">
    <property type="protein sequence ID" value="GAH56447.1"/>
    <property type="molecule type" value="Genomic_DNA"/>
</dbReference>
<accession>X1GH04</accession>
<evidence type="ECO:0000313" key="1">
    <source>
        <dbReference type="EMBL" id="GAH56447.1"/>
    </source>
</evidence>
<comment type="caution">
    <text evidence="1">The sequence shown here is derived from an EMBL/GenBank/DDBJ whole genome shotgun (WGS) entry which is preliminary data.</text>
</comment>
<feature type="non-terminal residue" evidence="1">
    <location>
        <position position="1"/>
    </location>
</feature>
<dbReference type="AlphaFoldDB" id="X1GH04"/>
<gene>
    <name evidence="1" type="ORF">S03H2_30472</name>
</gene>